<dbReference type="AlphaFoldDB" id="A0ABD2VAR4"/>
<protein>
    <submittedName>
        <fullName evidence="1">Uncharacterized protein</fullName>
    </submittedName>
</protein>
<accession>A0ABD2VAR4</accession>
<comment type="caution">
    <text evidence="1">The sequence shown here is derived from an EMBL/GenBank/DDBJ whole genome shotgun (WGS) entry which is preliminary data.</text>
</comment>
<organism evidence="1 2">
    <name type="scientific">Solanum stoloniferum</name>
    <dbReference type="NCBI Taxonomy" id="62892"/>
    <lineage>
        <taxon>Eukaryota</taxon>
        <taxon>Viridiplantae</taxon>
        <taxon>Streptophyta</taxon>
        <taxon>Embryophyta</taxon>
        <taxon>Tracheophyta</taxon>
        <taxon>Spermatophyta</taxon>
        <taxon>Magnoliopsida</taxon>
        <taxon>eudicotyledons</taxon>
        <taxon>Gunneridae</taxon>
        <taxon>Pentapetalae</taxon>
        <taxon>asterids</taxon>
        <taxon>lamiids</taxon>
        <taxon>Solanales</taxon>
        <taxon>Solanaceae</taxon>
        <taxon>Solanoideae</taxon>
        <taxon>Solaneae</taxon>
        <taxon>Solanum</taxon>
    </lineage>
</organism>
<keyword evidence="2" id="KW-1185">Reference proteome</keyword>
<dbReference type="EMBL" id="JBJKTR010000002">
    <property type="protein sequence ID" value="KAL3378215.1"/>
    <property type="molecule type" value="Genomic_DNA"/>
</dbReference>
<name>A0ABD2VAR4_9SOLN</name>
<evidence type="ECO:0000313" key="1">
    <source>
        <dbReference type="EMBL" id="KAL3378215.1"/>
    </source>
</evidence>
<gene>
    <name evidence="1" type="ORF">AABB24_004241</name>
</gene>
<dbReference type="Proteomes" id="UP001627284">
    <property type="component" value="Unassembled WGS sequence"/>
</dbReference>
<proteinExistence type="predicted"/>
<sequence>METDSNYRRSVLPHRLYGCMSPSCIPVHEEYSRINTLTSGGGGGGSRNPAKLWRKLLKKLMNEGKKNIMYGKQKSLKFQYDVVSYSLNFDEGGLTDEYPRRQI</sequence>
<reference evidence="1 2" key="1">
    <citation type="submission" date="2024-05" db="EMBL/GenBank/DDBJ databases">
        <title>De novo assembly of an allotetraploid wild potato.</title>
        <authorList>
            <person name="Hosaka A.J."/>
        </authorList>
    </citation>
    <scope>NUCLEOTIDE SEQUENCE [LARGE SCALE GENOMIC DNA]</scope>
    <source>
        <tissue evidence="1">Young leaves</tissue>
    </source>
</reference>
<evidence type="ECO:0000313" key="2">
    <source>
        <dbReference type="Proteomes" id="UP001627284"/>
    </source>
</evidence>